<dbReference type="PANTHER" id="PTHR31302:SF0">
    <property type="entry name" value="TRANSMEMBRANE PROTEIN WITH METALLOPHOSPHOESTERASE DOMAIN"/>
    <property type="match status" value="1"/>
</dbReference>
<keyword evidence="4" id="KW-1185">Reference proteome</keyword>
<dbReference type="GO" id="GO:0016787">
    <property type="term" value="F:hydrolase activity"/>
    <property type="evidence" value="ECO:0007669"/>
    <property type="project" value="InterPro"/>
</dbReference>
<dbReference type="Proteomes" id="UP000005089">
    <property type="component" value="Unassembled WGS sequence"/>
</dbReference>
<sequence length="376" mass="41445">MFHIFATIIGIYVALRLVPPLRWKASVKWIAGIFIVLLSQYHFIGRMVFGNMASPELPTGLLIFMGWLFGSFFLLAVFFLLKDMFSFVILLWRRIRRTRKPPFSPNRVNAVLLTAALVLSGIGVWQAVRVPDVKMVDIAIKGLPSEMDGLKIVQLSDLHASRLLTGERNRAVVDKTNALNPDLILVTGDLVDGTVENRVDDVAPFRDFRAKYGVFSIPGNHEYYSSYVDWMKAFDGLGLNMLKNGHAVVIVNDRPLVIAGTTDRVAPNFGLPRPDIRGALNGIPDNAPVILLAHQPRGASQNAEAGVDLQLSGHTHGGQIMGAHWLVQLLNEGFVSGLYDVGDMKLYVSNGTGLWNGFPIRLGRTAEITEIVLHAG</sequence>
<evidence type="ECO:0000313" key="4">
    <source>
        <dbReference type="Proteomes" id="UP000005089"/>
    </source>
</evidence>
<dbReference type="GeneID" id="77135195"/>
<feature type="transmembrane region" description="Helical" evidence="1">
    <location>
        <begin position="26"/>
        <end position="44"/>
    </location>
</feature>
<evidence type="ECO:0000259" key="2">
    <source>
        <dbReference type="Pfam" id="PF00149"/>
    </source>
</evidence>
<dbReference type="Gene3D" id="3.60.21.10">
    <property type="match status" value="1"/>
</dbReference>
<dbReference type="Pfam" id="PF00149">
    <property type="entry name" value="Metallophos"/>
    <property type="match status" value="1"/>
</dbReference>
<dbReference type="RefSeq" id="WP_005880574.1">
    <property type="nucleotide sequence ID" value="NZ_CP019430.1"/>
</dbReference>
<evidence type="ECO:0000313" key="3">
    <source>
        <dbReference type="EMBL" id="EEO29816.1"/>
    </source>
</evidence>
<dbReference type="eggNOG" id="COG1408">
    <property type="taxonomic scope" value="Bacteria"/>
</dbReference>
<organism evidence="3 4">
    <name type="scientific">Oxalobacter formigenes OXCC13</name>
    <dbReference type="NCBI Taxonomy" id="556269"/>
    <lineage>
        <taxon>Bacteria</taxon>
        <taxon>Pseudomonadati</taxon>
        <taxon>Pseudomonadota</taxon>
        <taxon>Betaproteobacteria</taxon>
        <taxon>Burkholderiales</taxon>
        <taxon>Oxalobacteraceae</taxon>
        <taxon>Oxalobacter</taxon>
    </lineage>
</organism>
<feature type="transmembrane region" description="Helical" evidence="1">
    <location>
        <begin position="64"/>
        <end position="90"/>
    </location>
</feature>
<dbReference type="InterPro" id="IPR051158">
    <property type="entry name" value="Metallophosphoesterase_sf"/>
</dbReference>
<name>C3X9E0_OXAFO</name>
<feature type="transmembrane region" description="Helical" evidence="1">
    <location>
        <begin position="110"/>
        <end position="128"/>
    </location>
</feature>
<keyword evidence="1" id="KW-0472">Membrane</keyword>
<protein>
    <submittedName>
        <fullName evidence="3">Ser/Thr phosphatase family protein</fullName>
    </submittedName>
</protein>
<evidence type="ECO:0000256" key="1">
    <source>
        <dbReference type="SAM" id="Phobius"/>
    </source>
</evidence>
<proteinExistence type="predicted"/>
<dbReference type="OrthoDB" id="9780884at2"/>
<dbReference type="STRING" id="847.BRW83_1315"/>
<reference evidence="3 4" key="1">
    <citation type="submission" date="2009-02" db="EMBL/GenBank/DDBJ databases">
        <title>The Genome Sequence of Oxalobacter formigenes OXCC13.</title>
        <authorList>
            <consortium name="The Broad Institute Genome Sequencing Platform"/>
            <person name="Ward D."/>
            <person name="Young S.K."/>
            <person name="Kodira C.D."/>
            <person name="Zeng Q."/>
            <person name="Koehrsen M."/>
            <person name="Alvarado L."/>
            <person name="Berlin A."/>
            <person name="Borenstein D."/>
            <person name="Chen Z."/>
            <person name="Engels R."/>
            <person name="Freedman E."/>
            <person name="Gellesch M."/>
            <person name="Goldberg J."/>
            <person name="Griggs A."/>
            <person name="Gujja S."/>
            <person name="Heiman D."/>
            <person name="Hepburn T."/>
            <person name="Howarth C."/>
            <person name="Jen D."/>
            <person name="Larson L."/>
            <person name="Lewis B."/>
            <person name="Mehta T."/>
            <person name="Park D."/>
            <person name="Pearson M."/>
            <person name="Roberts A."/>
            <person name="Saif S."/>
            <person name="Shea T."/>
            <person name="Shenoy N."/>
            <person name="Sisk P."/>
            <person name="Stolte C."/>
            <person name="Sykes S."/>
            <person name="Walk T."/>
            <person name="White J."/>
            <person name="Yandava C."/>
            <person name="Allison M.J."/>
            <person name="Lander E."/>
            <person name="Nusbaum C."/>
            <person name="Galagan J."/>
            <person name="Birren B."/>
        </authorList>
    </citation>
    <scope>NUCLEOTIDE SEQUENCE [LARGE SCALE GENOMIC DNA]</scope>
    <source>
        <strain evidence="3 4">OXCC13</strain>
    </source>
</reference>
<keyword evidence="1" id="KW-1133">Transmembrane helix</keyword>
<gene>
    <name evidence="3" type="ORF">OFBG_00844</name>
</gene>
<feature type="domain" description="Calcineurin-like phosphoesterase" evidence="2">
    <location>
        <begin position="150"/>
        <end position="317"/>
    </location>
</feature>
<dbReference type="AlphaFoldDB" id="C3X9E0"/>
<dbReference type="EMBL" id="GG658170">
    <property type="protein sequence ID" value="EEO29816.1"/>
    <property type="molecule type" value="Genomic_DNA"/>
</dbReference>
<dbReference type="InterPro" id="IPR004843">
    <property type="entry name" value="Calcineurin-like_PHP"/>
</dbReference>
<keyword evidence="1" id="KW-0812">Transmembrane</keyword>
<dbReference type="HOGENOM" id="CLU_025443_5_1_4"/>
<dbReference type="PANTHER" id="PTHR31302">
    <property type="entry name" value="TRANSMEMBRANE PROTEIN WITH METALLOPHOSPHOESTERASE DOMAIN-RELATED"/>
    <property type="match status" value="1"/>
</dbReference>
<dbReference type="CDD" id="cd07385">
    <property type="entry name" value="MPP_YkuE_C"/>
    <property type="match status" value="1"/>
</dbReference>
<accession>C3X9E0</accession>
<dbReference type="SUPFAM" id="SSF56300">
    <property type="entry name" value="Metallo-dependent phosphatases"/>
    <property type="match status" value="1"/>
</dbReference>
<dbReference type="InterPro" id="IPR029052">
    <property type="entry name" value="Metallo-depent_PP-like"/>
</dbReference>